<dbReference type="OrthoDB" id="9808476at2"/>
<accession>A0A4R9JJM9</accession>
<reference evidence="4" key="1">
    <citation type="journal article" date="2019" name="PLoS Negl. Trop. Dis.">
        <title>Revisiting the worldwide diversity of Leptospira species in the environment.</title>
        <authorList>
            <person name="Vincent A.T."/>
            <person name="Schiettekatte O."/>
            <person name="Bourhy P."/>
            <person name="Veyrier F.J."/>
            <person name="Picardeau M."/>
        </authorList>
    </citation>
    <scope>NUCLEOTIDE SEQUENCE [LARGE SCALE GENOMIC DNA]</scope>
    <source>
        <strain evidence="4">201702692</strain>
    </source>
</reference>
<dbReference type="PANTHER" id="PTHR43479:SF11">
    <property type="entry name" value="ACREF_ENVCD OPERON REPRESSOR-RELATED"/>
    <property type="match status" value="1"/>
</dbReference>
<dbReference type="GO" id="GO:0003677">
    <property type="term" value="F:DNA binding"/>
    <property type="evidence" value="ECO:0007669"/>
    <property type="project" value="UniProtKB-UniRule"/>
</dbReference>
<proteinExistence type="predicted"/>
<dbReference type="Pfam" id="PF00440">
    <property type="entry name" value="TetR_N"/>
    <property type="match status" value="1"/>
</dbReference>
<dbReference type="PROSITE" id="PS50977">
    <property type="entry name" value="HTH_TETR_2"/>
    <property type="match status" value="1"/>
</dbReference>
<feature type="domain" description="HTH tetR-type" evidence="3">
    <location>
        <begin position="20"/>
        <end position="80"/>
    </location>
</feature>
<dbReference type="Gene3D" id="1.10.357.10">
    <property type="entry name" value="Tetracycline Repressor, domain 2"/>
    <property type="match status" value="1"/>
</dbReference>
<sequence>MPKAVKSSSKIRNPVQNRSIERKERLIEAAYQLVKLKGYSETGIRDIVDAANVSIGTFYAYYKDKYDIAFEILKKYGEETYGQLAEGVISFLPNDAKLSEIVYRMLLQLKKSATKNQKLHKEFFLLSLTDKKFGEVVRENEHIRIQIEFQKLITYFKEGKKIKNDPISLILVQRVIDDITTYATFSNLGDKEEKLIAETSIMVANYLYKEK</sequence>
<dbReference type="Proteomes" id="UP000298125">
    <property type="component" value="Unassembled WGS sequence"/>
</dbReference>
<dbReference type="SUPFAM" id="SSF46689">
    <property type="entry name" value="Homeodomain-like"/>
    <property type="match status" value="1"/>
</dbReference>
<gene>
    <name evidence="4" type="ORF">EHQ49_05420</name>
</gene>
<evidence type="ECO:0000256" key="1">
    <source>
        <dbReference type="ARBA" id="ARBA00023125"/>
    </source>
</evidence>
<keyword evidence="5" id="KW-1185">Reference proteome</keyword>
<keyword evidence="1 2" id="KW-0238">DNA-binding</keyword>
<feature type="DNA-binding region" description="H-T-H motif" evidence="2">
    <location>
        <begin position="43"/>
        <end position="62"/>
    </location>
</feature>
<evidence type="ECO:0000313" key="4">
    <source>
        <dbReference type="EMBL" id="TGL44900.1"/>
    </source>
</evidence>
<evidence type="ECO:0000259" key="3">
    <source>
        <dbReference type="PROSITE" id="PS50977"/>
    </source>
</evidence>
<evidence type="ECO:0000256" key="2">
    <source>
        <dbReference type="PROSITE-ProRule" id="PRU00335"/>
    </source>
</evidence>
<dbReference type="AlphaFoldDB" id="A0A4R9JJM9"/>
<dbReference type="InterPro" id="IPR009057">
    <property type="entry name" value="Homeodomain-like_sf"/>
</dbReference>
<dbReference type="PANTHER" id="PTHR43479">
    <property type="entry name" value="ACREF/ENVCD OPERON REPRESSOR-RELATED"/>
    <property type="match status" value="1"/>
</dbReference>
<organism evidence="4 5">
    <name type="scientific">Leptospira perdikensis</name>
    <dbReference type="NCBI Taxonomy" id="2484948"/>
    <lineage>
        <taxon>Bacteria</taxon>
        <taxon>Pseudomonadati</taxon>
        <taxon>Spirochaetota</taxon>
        <taxon>Spirochaetia</taxon>
        <taxon>Leptospirales</taxon>
        <taxon>Leptospiraceae</taxon>
        <taxon>Leptospira</taxon>
    </lineage>
</organism>
<name>A0A4R9JJM9_9LEPT</name>
<evidence type="ECO:0000313" key="5">
    <source>
        <dbReference type="Proteomes" id="UP000298125"/>
    </source>
</evidence>
<dbReference type="InterPro" id="IPR050624">
    <property type="entry name" value="HTH-type_Tx_Regulator"/>
</dbReference>
<dbReference type="EMBL" id="RQGA01000003">
    <property type="protein sequence ID" value="TGL44900.1"/>
    <property type="molecule type" value="Genomic_DNA"/>
</dbReference>
<protein>
    <submittedName>
        <fullName evidence="4">TetR/AcrR family transcriptional regulator</fullName>
    </submittedName>
</protein>
<dbReference type="InterPro" id="IPR001647">
    <property type="entry name" value="HTH_TetR"/>
</dbReference>
<comment type="caution">
    <text evidence="4">The sequence shown here is derived from an EMBL/GenBank/DDBJ whole genome shotgun (WGS) entry which is preliminary data.</text>
</comment>